<protein>
    <submittedName>
        <fullName evidence="2">Uncharacterized protein</fullName>
    </submittedName>
</protein>
<sequence length="71" mass="7510">MNAAVGAVSRRWWRQVSPDGFDLSNMYSISSLTAREPPPKVSAQKAGCTMGNEPRQGACRPALSAASQGSD</sequence>
<evidence type="ECO:0000256" key="1">
    <source>
        <dbReference type="SAM" id="MobiDB-lite"/>
    </source>
</evidence>
<gene>
    <name evidence="2" type="ORF">EYF80_041601</name>
</gene>
<feature type="region of interest" description="Disordered" evidence="1">
    <location>
        <begin position="32"/>
        <end position="71"/>
    </location>
</feature>
<reference evidence="2 3" key="1">
    <citation type="submission" date="2019-03" db="EMBL/GenBank/DDBJ databases">
        <title>First draft genome of Liparis tanakae, snailfish: a comprehensive survey of snailfish specific genes.</title>
        <authorList>
            <person name="Kim W."/>
            <person name="Song I."/>
            <person name="Jeong J.-H."/>
            <person name="Kim D."/>
            <person name="Kim S."/>
            <person name="Ryu S."/>
            <person name="Song J.Y."/>
            <person name="Lee S.K."/>
        </authorList>
    </citation>
    <scope>NUCLEOTIDE SEQUENCE [LARGE SCALE GENOMIC DNA]</scope>
    <source>
        <tissue evidence="2">Muscle</tissue>
    </source>
</reference>
<evidence type="ECO:0000313" key="2">
    <source>
        <dbReference type="EMBL" id="TNN48179.1"/>
    </source>
</evidence>
<proteinExistence type="predicted"/>
<comment type="caution">
    <text evidence="2">The sequence shown here is derived from an EMBL/GenBank/DDBJ whole genome shotgun (WGS) entry which is preliminary data.</text>
</comment>
<organism evidence="2 3">
    <name type="scientific">Liparis tanakae</name>
    <name type="common">Tanaka's snailfish</name>
    <dbReference type="NCBI Taxonomy" id="230148"/>
    <lineage>
        <taxon>Eukaryota</taxon>
        <taxon>Metazoa</taxon>
        <taxon>Chordata</taxon>
        <taxon>Craniata</taxon>
        <taxon>Vertebrata</taxon>
        <taxon>Euteleostomi</taxon>
        <taxon>Actinopterygii</taxon>
        <taxon>Neopterygii</taxon>
        <taxon>Teleostei</taxon>
        <taxon>Neoteleostei</taxon>
        <taxon>Acanthomorphata</taxon>
        <taxon>Eupercaria</taxon>
        <taxon>Perciformes</taxon>
        <taxon>Cottioidei</taxon>
        <taxon>Cottales</taxon>
        <taxon>Liparidae</taxon>
        <taxon>Liparis</taxon>
    </lineage>
</organism>
<dbReference type="Proteomes" id="UP000314294">
    <property type="component" value="Unassembled WGS sequence"/>
</dbReference>
<keyword evidence="3" id="KW-1185">Reference proteome</keyword>
<name>A0A4Z2G3T5_9TELE</name>
<evidence type="ECO:0000313" key="3">
    <source>
        <dbReference type="Proteomes" id="UP000314294"/>
    </source>
</evidence>
<dbReference type="EMBL" id="SRLO01000707">
    <property type="protein sequence ID" value="TNN48179.1"/>
    <property type="molecule type" value="Genomic_DNA"/>
</dbReference>
<dbReference type="AlphaFoldDB" id="A0A4Z2G3T5"/>
<accession>A0A4Z2G3T5</accession>